<protein>
    <submittedName>
        <fullName evidence="1">Exopolyphosphatase-related protein</fullName>
    </submittedName>
</protein>
<dbReference type="EMBL" id="CADCVS010000257">
    <property type="protein sequence ID" value="CAA9501375.1"/>
    <property type="molecule type" value="Genomic_DNA"/>
</dbReference>
<name>A0A6J4SK67_9ACTN</name>
<organism evidence="1">
    <name type="scientific">uncultured Solirubrobacteraceae bacterium</name>
    <dbReference type="NCBI Taxonomy" id="1162706"/>
    <lineage>
        <taxon>Bacteria</taxon>
        <taxon>Bacillati</taxon>
        <taxon>Actinomycetota</taxon>
        <taxon>Thermoleophilia</taxon>
        <taxon>Solirubrobacterales</taxon>
        <taxon>Solirubrobacteraceae</taxon>
        <taxon>environmental samples</taxon>
    </lineage>
</organism>
<gene>
    <name evidence="1" type="ORF">AVDCRST_MAG30-1935</name>
</gene>
<feature type="non-terminal residue" evidence="1">
    <location>
        <position position="1"/>
    </location>
</feature>
<reference evidence="1" key="1">
    <citation type="submission" date="2020-02" db="EMBL/GenBank/DDBJ databases">
        <authorList>
            <person name="Meier V. D."/>
        </authorList>
    </citation>
    <scope>NUCLEOTIDE SEQUENCE</scope>
    <source>
        <strain evidence="1">AVDCRST_MAG30</strain>
    </source>
</reference>
<sequence>LVVLDLRDEEVIHPTNRFTLYALFPECNMSIHVLWGLKQQNTVFATGKSIIDRSSATDVGSLMLEYGGGGHDAAGTCQIANEDAERVLGELVARINADG</sequence>
<proteinExistence type="predicted"/>
<dbReference type="AlphaFoldDB" id="A0A6J4SK67"/>
<accession>A0A6J4SK67</accession>
<evidence type="ECO:0000313" key="1">
    <source>
        <dbReference type="EMBL" id="CAA9501375.1"/>
    </source>
</evidence>
<dbReference type="Gene3D" id="3.10.310.30">
    <property type="match status" value="1"/>
</dbReference>